<reference evidence="7" key="1">
    <citation type="journal article" date="2021" name="PeerJ">
        <title>Extensive microbial diversity within the chicken gut microbiome revealed by metagenomics and culture.</title>
        <authorList>
            <person name="Gilroy R."/>
            <person name="Ravi A."/>
            <person name="Getino M."/>
            <person name="Pursley I."/>
            <person name="Horton D.L."/>
            <person name="Alikhan N.F."/>
            <person name="Baker D."/>
            <person name="Gharbi K."/>
            <person name="Hall N."/>
            <person name="Watson M."/>
            <person name="Adriaenssens E.M."/>
            <person name="Foster-Nyarko E."/>
            <person name="Jarju S."/>
            <person name="Secka A."/>
            <person name="Antonio M."/>
            <person name="Oren A."/>
            <person name="Chaudhuri R.R."/>
            <person name="La Ragione R."/>
            <person name="Hildebrand F."/>
            <person name="Pallen M.J."/>
        </authorList>
    </citation>
    <scope>NUCLEOTIDE SEQUENCE</scope>
    <source>
        <strain evidence="7">3436</strain>
    </source>
</reference>
<feature type="non-terminal residue" evidence="7">
    <location>
        <position position="81"/>
    </location>
</feature>
<evidence type="ECO:0000256" key="4">
    <source>
        <dbReference type="ARBA" id="ARBA00022840"/>
    </source>
</evidence>
<dbReference type="InterPro" id="IPR028923">
    <property type="entry name" value="SAICAR_synt/ADE2_N"/>
</dbReference>
<dbReference type="GO" id="GO:0004639">
    <property type="term" value="F:phosphoribosylaminoimidazolesuccinocarboxamide synthase activity"/>
    <property type="evidence" value="ECO:0007669"/>
    <property type="project" value="UniProtKB-EC"/>
</dbReference>
<evidence type="ECO:0000313" key="7">
    <source>
        <dbReference type="EMBL" id="HIZ47297.1"/>
    </source>
</evidence>
<organism evidence="7 8">
    <name type="scientific">Candidatus Gemmiger excrementavium</name>
    <dbReference type="NCBI Taxonomy" id="2838608"/>
    <lineage>
        <taxon>Bacteria</taxon>
        <taxon>Bacillati</taxon>
        <taxon>Bacillota</taxon>
        <taxon>Clostridia</taxon>
        <taxon>Eubacteriales</taxon>
        <taxon>Gemmiger</taxon>
    </lineage>
</organism>
<dbReference type="AlphaFoldDB" id="A0A9D2F1D9"/>
<keyword evidence="3" id="KW-0658">Purine biosynthesis</keyword>
<comment type="caution">
    <text evidence="7">The sequence shown here is derived from an EMBL/GenBank/DDBJ whole genome shotgun (WGS) entry which is preliminary data.</text>
</comment>
<dbReference type="Gene3D" id="3.30.200.20">
    <property type="entry name" value="Phosphorylase Kinase, domain 1"/>
    <property type="match status" value="1"/>
</dbReference>
<evidence type="ECO:0000259" key="6">
    <source>
        <dbReference type="Pfam" id="PF01259"/>
    </source>
</evidence>
<feature type="domain" description="SAICAR synthetase/ADE2 N-terminal" evidence="6">
    <location>
        <begin position="9"/>
        <end position="80"/>
    </location>
</feature>
<dbReference type="SUPFAM" id="SSF56104">
    <property type="entry name" value="SAICAR synthase-like"/>
    <property type="match status" value="1"/>
</dbReference>
<evidence type="ECO:0000256" key="3">
    <source>
        <dbReference type="ARBA" id="ARBA00022755"/>
    </source>
</evidence>
<keyword evidence="2" id="KW-0547">Nucleotide-binding</keyword>
<name>A0A9D2F1D9_9FIRM</name>
<comment type="catalytic activity">
    <reaction evidence="5">
        <text>5-amino-1-(5-phospho-D-ribosyl)imidazole-4-carboxylate + L-aspartate + ATP = (2S)-2-[5-amino-1-(5-phospho-beta-D-ribosyl)imidazole-4-carboxamido]succinate + ADP + phosphate + 2 H(+)</text>
        <dbReference type="Rhea" id="RHEA:22628"/>
        <dbReference type="ChEBI" id="CHEBI:15378"/>
        <dbReference type="ChEBI" id="CHEBI:29991"/>
        <dbReference type="ChEBI" id="CHEBI:30616"/>
        <dbReference type="ChEBI" id="CHEBI:43474"/>
        <dbReference type="ChEBI" id="CHEBI:58443"/>
        <dbReference type="ChEBI" id="CHEBI:77657"/>
        <dbReference type="ChEBI" id="CHEBI:456216"/>
        <dbReference type="EC" id="6.3.2.6"/>
    </reaction>
</comment>
<protein>
    <submittedName>
        <fullName evidence="7">Phosphoribosylaminoimidazolesuccinocarboxamide synthase</fullName>
    </submittedName>
</protein>
<evidence type="ECO:0000313" key="8">
    <source>
        <dbReference type="Proteomes" id="UP000824031"/>
    </source>
</evidence>
<accession>A0A9D2F1D9</accession>
<keyword evidence="1" id="KW-0436">Ligase</keyword>
<evidence type="ECO:0000256" key="5">
    <source>
        <dbReference type="ARBA" id="ARBA00048475"/>
    </source>
</evidence>
<keyword evidence="4" id="KW-0067">ATP-binding</keyword>
<dbReference type="GO" id="GO:0005524">
    <property type="term" value="F:ATP binding"/>
    <property type="evidence" value="ECO:0007669"/>
    <property type="project" value="UniProtKB-KW"/>
</dbReference>
<evidence type="ECO:0000256" key="2">
    <source>
        <dbReference type="ARBA" id="ARBA00022741"/>
    </source>
</evidence>
<dbReference type="Pfam" id="PF01259">
    <property type="entry name" value="SAICAR_synt"/>
    <property type="match status" value="1"/>
</dbReference>
<dbReference type="GO" id="GO:0006164">
    <property type="term" value="P:purine nucleotide biosynthetic process"/>
    <property type="evidence" value="ECO:0007669"/>
    <property type="project" value="UniProtKB-KW"/>
</dbReference>
<sequence length="81" mass="9205">MKYEVKEQMYEGKAKQVFATSDPEIVMVHYKDDATAGDGEKKGTIRDKGIVNNKLSNALMQKLEKEGVPTHYVEEINDRDT</sequence>
<evidence type="ECO:0000256" key="1">
    <source>
        <dbReference type="ARBA" id="ARBA00022598"/>
    </source>
</evidence>
<gene>
    <name evidence="7" type="ORF">H9810_01070</name>
</gene>
<dbReference type="EMBL" id="DXBO01000018">
    <property type="protein sequence ID" value="HIZ47297.1"/>
    <property type="molecule type" value="Genomic_DNA"/>
</dbReference>
<dbReference type="Proteomes" id="UP000824031">
    <property type="component" value="Unassembled WGS sequence"/>
</dbReference>
<reference evidence="7" key="2">
    <citation type="submission" date="2021-04" db="EMBL/GenBank/DDBJ databases">
        <authorList>
            <person name="Gilroy R."/>
        </authorList>
    </citation>
    <scope>NUCLEOTIDE SEQUENCE</scope>
    <source>
        <strain evidence="7">3436</strain>
    </source>
</reference>
<proteinExistence type="predicted"/>